<proteinExistence type="inferred from homology"/>
<accession>A0ABN2VSX2</accession>
<dbReference type="InterPro" id="IPR006015">
    <property type="entry name" value="Universal_stress_UspA"/>
</dbReference>
<dbReference type="PRINTS" id="PR01438">
    <property type="entry name" value="UNVRSLSTRESS"/>
</dbReference>
<dbReference type="InterPro" id="IPR014729">
    <property type="entry name" value="Rossmann-like_a/b/a_fold"/>
</dbReference>
<evidence type="ECO:0000313" key="4">
    <source>
        <dbReference type="Proteomes" id="UP001500016"/>
    </source>
</evidence>
<dbReference type="SUPFAM" id="SSF52402">
    <property type="entry name" value="Adenine nucleotide alpha hydrolases-like"/>
    <property type="match status" value="2"/>
</dbReference>
<dbReference type="Pfam" id="PF00582">
    <property type="entry name" value="Usp"/>
    <property type="match status" value="2"/>
</dbReference>
<dbReference type="Proteomes" id="UP001500016">
    <property type="component" value="Unassembled WGS sequence"/>
</dbReference>
<dbReference type="EMBL" id="BAAAPE010000007">
    <property type="protein sequence ID" value="GAA2071460.1"/>
    <property type="molecule type" value="Genomic_DNA"/>
</dbReference>
<dbReference type="InterPro" id="IPR006016">
    <property type="entry name" value="UspA"/>
</dbReference>
<feature type="domain" description="UspA" evidence="2">
    <location>
        <begin position="1"/>
        <end position="136"/>
    </location>
</feature>
<feature type="domain" description="UspA" evidence="2">
    <location>
        <begin position="144"/>
        <end position="284"/>
    </location>
</feature>
<gene>
    <name evidence="3" type="ORF">GCM10009801_23120</name>
</gene>
<reference evidence="3 4" key="1">
    <citation type="journal article" date="2019" name="Int. J. Syst. Evol. Microbiol.">
        <title>The Global Catalogue of Microorganisms (GCM) 10K type strain sequencing project: providing services to taxonomists for standard genome sequencing and annotation.</title>
        <authorList>
            <consortium name="The Broad Institute Genomics Platform"/>
            <consortium name="The Broad Institute Genome Sequencing Center for Infectious Disease"/>
            <person name="Wu L."/>
            <person name="Ma J."/>
        </authorList>
    </citation>
    <scope>NUCLEOTIDE SEQUENCE [LARGE SCALE GENOMIC DNA]</scope>
    <source>
        <strain evidence="3 4">JCM 15478</strain>
    </source>
</reference>
<evidence type="ECO:0000313" key="3">
    <source>
        <dbReference type="EMBL" id="GAA2071460.1"/>
    </source>
</evidence>
<protein>
    <submittedName>
        <fullName evidence="3">Universal stress protein</fullName>
    </submittedName>
</protein>
<sequence>MVGVDGSPSSLDAVETATREAAMRGERLHILHAFVWPMMNVPLGPSTVGPADGGLKNLAEKTVQEAVERAHRTDPSVEVVHDVVTGEPLTVLGQASHGATLVVVGTRGMGGFTGLLVGSVAVHLAAHAECPVLVTRGRPDPAGPVLLAVDGSEVGDAAVGFAFEAASLRGAELVALHTWNNFTGPVASGPGVAMPLVYDVDLLREEEERVLHEAIAGWRERYPDVTVRPRLVEEYTRQALIDASEESQLLVAGARGRGGFRGLLLGSVSQALLHHAHCPVAVVRGSMPRS</sequence>
<dbReference type="PANTHER" id="PTHR46553">
    <property type="entry name" value="ADENINE NUCLEOTIDE ALPHA HYDROLASES-LIKE SUPERFAMILY PROTEIN"/>
    <property type="match status" value="1"/>
</dbReference>
<name>A0ABN2VSX2_9ACTN</name>
<comment type="similarity">
    <text evidence="1">Belongs to the universal stress protein A family.</text>
</comment>
<evidence type="ECO:0000259" key="2">
    <source>
        <dbReference type="Pfam" id="PF00582"/>
    </source>
</evidence>
<dbReference type="PANTHER" id="PTHR46553:SF3">
    <property type="entry name" value="ADENINE NUCLEOTIDE ALPHA HYDROLASES-LIKE SUPERFAMILY PROTEIN"/>
    <property type="match status" value="1"/>
</dbReference>
<dbReference type="Gene3D" id="3.40.50.620">
    <property type="entry name" value="HUPs"/>
    <property type="match status" value="2"/>
</dbReference>
<evidence type="ECO:0000256" key="1">
    <source>
        <dbReference type="ARBA" id="ARBA00008791"/>
    </source>
</evidence>
<keyword evidence="4" id="KW-1185">Reference proteome</keyword>
<organism evidence="3 4">
    <name type="scientific">Streptomyces albiaxialis</name>
    <dbReference type="NCBI Taxonomy" id="329523"/>
    <lineage>
        <taxon>Bacteria</taxon>
        <taxon>Bacillati</taxon>
        <taxon>Actinomycetota</taxon>
        <taxon>Actinomycetes</taxon>
        <taxon>Kitasatosporales</taxon>
        <taxon>Streptomycetaceae</taxon>
        <taxon>Streptomyces</taxon>
    </lineage>
</organism>
<comment type="caution">
    <text evidence="3">The sequence shown here is derived from an EMBL/GenBank/DDBJ whole genome shotgun (WGS) entry which is preliminary data.</text>
</comment>